<dbReference type="Proteomes" id="UP000290288">
    <property type="component" value="Unassembled WGS sequence"/>
</dbReference>
<proteinExistence type="predicted"/>
<protein>
    <submittedName>
        <fullName evidence="1">Uncharacterized protein</fullName>
    </submittedName>
</protein>
<gene>
    <name evidence="1" type="ORF">EST38_g2395</name>
</gene>
<reference evidence="1 2" key="1">
    <citation type="submission" date="2019-01" db="EMBL/GenBank/DDBJ databases">
        <title>Draft genome sequence of Psathyrella aberdarensis IHI B618.</title>
        <authorList>
            <person name="Buettner E."/>
            <person name="Kellner H."/>
        </authorList>
    </citation>
    <scope>NUCLEOTIDE SEQUENCE [LARGE SCALE GENOMIC DNA]</scope>
    <source>
        <strain evidence="1 2">IHI B618</strain>
    </source>
</reference>
<dbReference type="EMBL" id="SDEE01000042">
    <property type="protein sequence ID" value="RXW23425.1"/>
    <property type="molecule type" value="Genomic_DNA"/>
</dbReference>
<comment type="caution">
    <text evidence="1">The sequence shown here is derived from an EMBL/GenBank/DDBJ whole genome shotgun (WGS) entry which is preliminary data.</text>
</comment>
<name>A0A4Q2DWS9_9AGAR</name>
<accession>A0A4Q2DWS9</accession>
<evidence type="ECO:0000313" key="1">
    <source>
        <dbReference type="EMBL" id="RXW23425.1"/>
    </source>
</evidence>
<organism evidence="1 2">
    <name type="scientific">Candolleomyces aberdarensis</name>
    <dbReference type="NCBI Taxonomy" id="2316362"/>
    <lineage>
        <taxon>Eukaryota</taxon>
        <taxon>Fungi</taxon>
        <taxon>Dikarya</taxon>
        <taxon>Basidiomycota</taxon>
        <taxon>Agaricomycotina</taxon>
        <taxon>Agaricomycetes</taxon>
        <taxon>Agaricomycetidae</taxon>
        <taxon>Agaricales</taxon>
        <taxon>Agaricineae</taxon>
        <taxon>Psathyrellaceae</taxon>
        <taxon>Candolleomyces</taxon>
    </lineage>
</organism>
<evidence type="ECO:0000313" key="2">
    <source>
        <dbReference type="Proteomes" id="UP000290288"/>
    </source>
</evidence>
<dbReference type="OrthoDB" id="2735833at2759"/>
<keyword evidence="2" id="KW-1185">Reference proteome</keyword>
<dbReference type="AlphaFoldDB" id="A0A4Q2DWS9"/>
<sequence>MNDAVIVMLLVSLEELARLRTEDQKLTLDAIESTFNNNPFLEHVRDRDVDSTNQPLIIEHSDSFLKLFDSDGSKEKGRPSSSNIVSDWFGDLIGNDEAIRRVTENSIEKIRMIIGGTGSSADSSWEEPFLDVGVLRFPDFENPYIQVYYIQFTAWAECRKPHVLGRKTRRSGVKGEYHLREYKPGEKLIEGLREEMIKVAVKEAERLIQDLEKTPAP</sequence>